<dbReference type="GO" id="GO:0052621">
    <property type="term" value="F:diguanylate cyclase activity"/>
    <property type="evidence" value="ECO:0007669"/>
    <property type="project" value="TreeGrafter"/>
</dbReference>
<dbReference type="InterPro" id="IPR043128">
    <property type="entry name" value="Rev_trsase/Diguanyl_cyclase"/>
</dbReference>
<reference evidence="2" key="1">
    <citation type="submission" date="2018-06" db="EMBL/GenBank/DDBJ databases">
        <authorList>
            <person name="Zhirakovskaya E."/>
        </authorList>
    </citation>
    <scope>NUCLEOTIDE SEQUENCE</scope>
</reference>
<dbReference type="NCBIfam" id="TIGR00254">
    <property type="entry name" value="GGDEF"/>
    <property type="match status" value="1"/>
</dbReference>
<feature type="non-terminal residue" evidence="2">
    <location>
        <position position="1"/>
    </location>
</feature>
<dbReference type="GO" id="GO:1902201">
    <property type="term" value="P:negative regulation of bacterial-type flagellum-dependent cell motility"/>
    <property type="evidence" value="ECO:0007669"/>
    <property type="project" value="TreeGrafter"/>
</dbReference>
<dbReference type="GO" id="GO:0043709">
    <property type="term" value="P:cell adhesion involved in single-species biofilm formation"/>
    <property type="evidence" value="ECO:0007669"/>
    <property type="project" value="TreeGrafter"/>
</dbReference>
<evidence type="ECO:0000259" key="1">
    <source>
        <dbReference type="PROSITE" id="PS50887"/>
    </source>
</evidence>
<dbReference type="InterPro" id="IPR050469">
    <property type="entry name" value="Diguanylate_Cyclase"/>
</dbReference>
<sequence length="70" mass="7859">KKKAIELADQLRQKVETQSVLLRREKTKITMSAGVASFPQDAKMKDDLIQKADMALYKAKKQGRNQVVAA</sequence>
<proteinExistence type="predicted"/>
<feature type="domain" description="GGDEF" evidence="1">
    <location>
        <begin position="1"/>
        <end position="70"/>
    </location>
</feature>
<dbReference type="EMBL" id="UOEN01000165">
    <property type="protein sequence ID" value="VAW13346.1"/>
    <property type="molecule type" value="Genomic_DNA"/>
</dbReference>
<protein>
    <recommendedName>
        <fullName evidence="1">GGDEF domain-containing protein</fullName>
    </recommendedName>
</protein>
<name>A0A3B0U1S1_9ZZZZ</name>
<dbReference type="AlphaFoldDB" id="A0A3B0U1S1"/>
<accession>A0A3B0U1S1</accession>
<dbReference type="PROSITE" id="PS50887">
    <property type="entry name" value="GGDEF"/>
    <property type="match status" value="1"/>
</dbReference>
<dbReference type="PANTHER" id="PTHR45138:SF9">
    <property type="entry name" value="DIGUANYLATE CYCLASE DGCM-RELATED"/>
    <property type="match status" value="1"/>
</dbReference>
<dbReference type="SUPFAM" id="SSF55073">
    <property type="entry name" value="Nucleotide cyclase"/>
    <property type="match status" value="1"/>
</dbReference>
<dbReference type="Pfam" id="PF00990">
    <property type="entry name" value="GGDEF"/>
    <property type="match status" value="1"/>
</dbReference>
<dbReference type="InterPro" id="IPR000160">
    <property type="entry name" value="GGDEF_dom"/>
</dbReference>
<dbReference type="GO" id="GO:0005886">
    <property type="term" value="C:plasma membrane"/>
    <property type="evidence" value="ECO:0007669"/>
    <property type="project" value="TreeGrafter"/>
</dbReference>
<dbReference type="InterPro" id="IPR029787">
    <property type="entry name" value="Nucleotide_cyclase"/>
</dbReference>
<evidence type="ECO:0000313" key="2">
    <source>
        <dbReference type="EMBL" id="VAW13346.1"/>
    </source>
</evidence>
<dbReference type="Gene3D" id="3.30.70.270">
    <property type="match status" value="1"/>
</dbReference>
<organism evidence="2">
    <name type="scientific">hydrothermal vent metagenome</name>
    <dbReference type="NCBI Taxonomy" id="652676"/>
    <lineage>
        <taxon>unclassified sequences</taxon>
        <taxon>metagenomes</taxon>
        <taxon>ecological metagenomes</taxon>
    </lineage>
</organism>
<gene>
    <name evidence="2" type="ORF">MNBD_BACTEROID05-919</name>
</gene>
<dbReference type="PANTHER" id="PTHR45138">
    <property type="entry name" value="REGULATORY COMPONENTS OF SENSORY TRANSDUCTION SYSTEM"/>
    <property type="match status" value="1"/>
</dbReference>